<evidence type="ECO:0000313" key="4">
    <source>
        <dbReference type="Proteomes" id="UP000245783"/>
    </source>
</evidence>
<evidence type="ECO:0008006" key="5">
    <source>
        <dbReference type="Google" id="ProtNLM"/>
    </source>
</evidence>
<dbReference type="InterPro" id="IPR050464">
    <property type="entry name" value="Zeta_carotene_desat/Oxidored"/>
</dbReference>
<keyword evidence="4" id="KW-1185">Reference proteome</keyword>
<keyword evidence="2" id="KW-0472">Membrane</keyword>
<dbReference type="Proteomes" id="UP000245783">
    <property type="component" value="Unassembled WGS sequence"/>
</dbReference>
<feature type="region of interest" description="Disordered" evidence="1">
    <location>
        <begin position="1"/>
        <end position="35"/>
    </location>
</feature>
<accession>A0A316VUU9</accession>
<dbReference type="GO" id="GO:0016491">
    <property type="term" value="F:oxidoreductase activity"/>
    <property type="evidence" value="ECO:0007669"/>
    <property type="project" value="TreeGrafter"/>
</dbReference>
<keyword evidence="2" id="KW-1133">Transmembrane helix</keyword>
<organism evidence="3 4">
    <name type="scientific">Ceraceosorus guamensis</name>
    <dbReference type="NCBI Taxonomy" id="1522189"/>
    <lineage>
        <taxon>Eukaryota</taxon>
        <taxon>Fungi</taxon>
        <taxon>Dikarya</taxon>
        <taxon>Basidiomycota</taxon>
        <taxon>Ustilaginomycotina</taxon>
        <taxon>Exobasidiomycetes</taxon>
        <taxon>Ceraceosorales</taxon>
        <taxon>Ceraceosoraceae</taxon>
        <taxon>Ceraceosorus</taxon>
    </lineage>
</organism>
<evidence type="ECO:0000256" key="2">
    <source>
        <dbReference type="SAM" id="Phobius"/>
    </source>
</evidence>
<sequence>MAPSILLSDAISDSHQSASTSSSSPATSPSEDARWLEGRCNGPRKRRIKVAIVGSGLSGLVAAHLLLTKTSSDGDAVDVEVHIFERSEKLGMDSQSIDVPEQFRDAGVQNAELEGKSRVDTPMRSFNAGYYPRLLRLYRRIGIKTRPSNFTFSFSTLSIAASGRPDPSPHLLYEGSSGGRGVSLPSRLFMTTNALGQESLQSEGSTGGAALVSRHVDNLKAYLSTLITLIISYLYLLIVALWHHHLGNTTDPTHPLATTPLHDWCEHHKLRRSFVDTILIPMFSAVMTARGQTVREAPAAEILAYIAATFSRSHFTVAAGVRAVQERLLSELQPSNIHTGTSVLAVLPASSRSGAANLLVREDDTEHLHTNFAHVILATQADQSARFLAAYSDTLLSYPVTSKGERLACSLESERIRVTAEALARFGYERSVVINHTDASLLPPNKKDWRDLNLVTLPHSSASSSQASEATMATHIICKASSSSSRNNVLLQTTNPLDSLYPDKSCIISQSSFDRAILSIHAKQSSGALFEWRPRNISATLALDRADRVSIFQRAKVGLQRLVLRVRDRALGPTWEMHVGHAQGGPSSIEAAPFPGIWTCGSWSTGIPLLEGCVHSSELVVEALLRSESKSKPESRKNV</sequence>
<evidence type="ECO:0000313" key="3">
    <source>
        <dbReference type="EMBL" id="PWN40678.1"/>
    </source>
</evidence>
<dbReference type="GeneID" id="37034429"/>
<gene>
    <name evidence="3" type="ORF">IE81DRAFT_316306</name>
</gene>
<reference evidence="3 4" key="1">
    <citation type="journal article" date="2018" name="Mol. Biol. Evol.">
        <title>Broad Genomic Sampling Reveals a Smut Pathogenic Ancestry of the Fungal Clade Ustilaginomycotina.</title>
        <authorList>
            <person name="Kijpornyongpan T."/>
            <person name="Mondo S.J."/>
            <person name="Barry K."/>
            <person name="Sandor L."/>
            <person name="Lee J."/>
            <person name="Lipzen A."/>
            <person name="Pangilinan J."/>
            <person name="LaButti K."/>
            <person name="Hainaut M."/>
            <person name="Henrissat B."/>
            <person name="Grigoriev I.V."/>
            <person name="Spatafora J.W."/>
            <person name="Aime M.C."/>
        </authorList>
    </citation>
    <scope>NUCLEOTIDE SEQUENCE [LARGE SCALE GENOMIC DNA]</scope>
    <source>
        <strain evidence="3 4">MCA 4658</strain>
    </source>
</reference>
<proteinExistence type="predicted"/>
<dbReference type="Gene3D" id="3.50.50.60">
    <property type="entry name" value="FAD/NAD(P)-binding domain"/>
    <property type="match status" value="1"/>
</dbReference>
<dbReference type="SUPFAM" id="SSF51905">
    <property type="entry name" value="FAD/NAD(P)-binding domain"/>
    <property type="match status" value="1"/>
</dbReference>
<feature type="transmembrane region" description="Helical" evidence="2">
    <location>
        <begin position="221"/>
        <end position="242"/>
    </location>
</feature>
<dbReference type="EMBL" id="KZ819410">
    <property type="protein sequence ID" value="PWN40678.1"/>
    <property type="molecule type" value="Genomic_DNA"/>
</dbReference>
<dbReference type="AlphaFoldDB" id="A0A316VUU9"/>
<dbReference type="STRING" id="1522189.A0A316VUU9"/>
<dbReference type="PANTHER" id="PTHR42923">
    <property type="entry name" value="PROTOPORPHYRINOGEN OXIDASE"/>
    <property type="match status" value="1"/>
</dbReference>
<keyword evidence="2" id="KW-0812">Transmembrane</keyword>
<dbReference type="PANTHER" id="PTHR42923:SF17">
    <property type="entry name" value="AMINE OXIDASE DOMAIN-CONTAINING PROTEIN"/>
    <property type="match status" value="1"/>
</dbReference>
<dbReference type="InParanoid" id="A0A316VUU9"/>
<evidence type="ECO:0000256" key="1">
    <source>
        <dbReference type="SAM" id="MobiDB-lite"/>
    </source>
</evidence>
<name>A0A316VUU9_9BASI</name>
<protein>
    <recommendedName>
        <fullName evidence="5">FAD/NAD(P)-binding domain-containing protein</fullName>
    </recommendedName>
</protein>
<feature type="compositionally biased region" description="Low complexity" evidence="1">
    <location>
        <begin position="17"/>
        <end position="30"/>
    </location>
</feature>
<dbReference type="RefSeq" id="XP_025367838.1">
    <property type="nucleotide sequence ID" value="XM_025512559.1"/>
</dbReference>
<dbReference type="InterPro" id="IPR036188">
    <property type="entry name" value="FAD/NAD-bd_sf"/>
</dbReference>
<dbReference type="OrthoDB" id="1111734at2759"/>
<dbReference type="Pfam" id="PF13450">
    <property type="entry name" value="NAD_binding_8"/>
    <property type="match status" value="1"/>
</dbReference>